<proteinExistence type="predicted"/>
<evidence type="ECO:0000256" key="1">
    <source>
        <dbReference type="SAM" id="MobiDB-lite"/>
    </source>
</evidence>
<dbReference type="EMBL" id="MU150230">
    <property type="protein sequence ID" value="KAF9469271.1"/>
    <property type="molecule type" value="Genomic_DNA"/>
</dbReference>
<evidence type="ECO:0000313" key="2">
    <source>
        <dbReference type="EMBL" id="KAF9469271.1"/>
    </source>
</evidence>
<gene>
    <name evidence="2" type="ORF">BDZ94DRAFT_368359</name>
</gene>
<dbReference type="OrthoDB" id="2984747at2759"/>
<reference evidence="2" key="1">
    <citation type="submission" date="2020-11" db="EMBL/GenBank/DDBJ databases">
        <authorList>
            <consortium name="DOE Joint Genome Institute"/>
            <person name="Ahrendt S."/>
            <person name="Riley R."/>
            <person name="Andreopoulos W."/>
            <person name="Labutti K."/>
            <person name="Pangilinan J."/>
            <person name="Ruiz-Duenas F.J."/>
            <person name="Barrasa J.M."/>
            <person name="Sanchez-Garcia M."/>
            <person name="Camarero S."/>
            <person name="Miyauchi S."/>
            <person name="Serrano A."/>
            <person name="Linde D."/>
            <person name="Babiker R."/>
            <person name="Drula E."/>
            <person name="Ayuso-Fernandez I."/>
            <person name="Pacheco R."/>
            <person name="Padilla G."/>
            <person name="Ferreira P."/>
            <person name="Barriuso J."/>
            <person name="Kellner H."/>
            <person name="Castanera R."/>
            <person name="Alfaro M."/>
            <person name="Ramirez L."/>
            <person name="Pisabarro A.G."/>
            <person name="Kuo A."/>
            <person name="Tritt A."/>
            <person name="Lipzen A."/>
            <person name="He G."/>
            <person name="Yan M."/>
            <person name="Ng V."/>
            <person name="Cullen D."/>
            <person name="Martin F."/>
            <person name="Rosso M.-N."/>
            <person name="Henrissat B."/>
            <person name="Hibbett D."/>
            <person name="Martinez A.T."/>
            <person name="Grigoriev I.V."/>
        </authorList>
    </citation>
    <scope>NUCLEOTIDE SEQUENCE</scope>
    <source>
        <strain evidence="2">CBS 247.69</strain>
    </source>
</reference>
<protein>
    <submittedName>
        <fullName evidence="2">Uncharacterized protein</fullName>
    </submittedName>
</protein>
<organism evidence="2 3">
    <name type="scientific">Collybia nuda</name>
    <dbReference type="NCBI Taxonomy" id="64659"/>
    <lineage>
        <taxon>Eukaryota</taxon>
        <taxon>Fungi</taxon>
        <taxon>Dikarya</taxon>
        <taxon>Basidiomycota</taxon>
        <taxon>Agaricomycotina</taxon>
        <taxon>Agaricomycetes</taxon>
        <taxon>Agaricomycetidae</taxon>
        <taxon>Agaricales</taxon>
        <taxon>Tricholomatineae</taxon>
        <taxon>Clitocybaceae</taxon>
        <taxon>Collybia</taxon>
    </lineage>
</organism>
<name>A0A9P5YIG5_9AGAR</name>
<evidence type="ECO:0000313" key="3">
    <source>
        <dbReference type="Proteomes" id="UP000807353"/>
    </source>
</evidence>
<feature type="region of interest" description="Disordered" evidence="1">
    <location>
        <begin position="383"/>
        <end position="403"/>
    </location>
</feature>
<sequence>MFEEICLVCGKYLQEDGQAYCSEDCQSLDTSSPSISSASSALSSPNLGYAVGGDVPALVPSVLGSALHKYTHRSREYYVSSSSASSTSWSALTDEEDNDVAVGITGEYSFHDSGDSLYEGSSKSPNFTYSMRPSALSYTRRPSGINNHSTVPHLHKRTSSGHVHEIPRSAPLQSHLSTDDDGAYSDFGLSSRDESDADVQSSKDASTSSRSKRTRNRASLPAYFSLLQMSNPSDDKRSSPVSSSSGNTIARRSPPTPKVPLAGLSHASLVSHATPRGRRRAPGEVPDGGRSISSSKSRSRPRNALPDFSPRPFRERLDSKASIEKVLDWSSAPGLARGRATIRRSSSPTPKMILSAIPLEDHSRAVVSGNRVDAHFPRKARGRAKAEEFDEEAPGFGNGRSGLLDRERIMSGRSARLL</sequence>
<keyword evidence="3" id="KW-1185">Reference proteome</keyword>
<feature type="region of interest" description="Disordered" evidence="1">
    <location>
        <begin position="138"/>
        <end position="313"/>
    </location>
</feature>
<accession>A0A9P5YIG5</accession>
<dbReference type="AlphaFoldDB" id="A0A9P5YIG5"/>
<comment type="caution">
    <text evidence="2">The sequence shown here is derived from an EMBL/GenBank/DDBJ whole genome shotgun (WGS) entry which is preliminary data.</text>
</comment>
<dbReference type="Proteomes" id="UP000807353">
    <property type="component" value="Unassembled WGS sequence"/>
</dbReference>